<dbReference type="InterPro" id="IPR029063">
    <property type="entry name" value="SAM-dependent_MTases_sf"/>
</dbReference>
<keyword evidence="8" id="KW-1185">Reference proteome</keyword>
<proteinExistence type="predicted"/>
<dbReference type="Gene3D" id="3.40.50.150">
    <property type="entry name" value="Vaccinia Virus protein VP39"/>
    <property type="match status" value="1"/>
</dbReference>
<organism evidence="6">
    <name type="scientific">Staphylococcus schleiferi</name>
    <dbReference type="NCBI Taxonomy" id="1295"/>
    <lineage>
        <taxon>Bacteria</taxon>
        <taxon>Bacillati</taxon>
        <taxon>Bacillota</taxon>
        <taxon>Bacilli</taxon>
        <taxon>Bacillales</taxon>
        <taxon>Staphylococcaceae</taxon>
        <taxon>Staphylococcus</taxon>
    </lineage>
</organism>
<dbReference type="SUPFAM" id="SSF53335">
    <property type="entry name" value="S-adenosyl-L-methionine-dependent methyltransferases"/>
    <property type="match status" value="1"/>
</dbReference>
<dbReference type="GeneID" id="93791091"/>
<evidence type="ECO:0000256" key="1">
    <source>
        <dbReference type="ARBA" id="ARBA00022679"/>
    </source>
</evidence>
<keyword evidence="2" id="KW-0949">S-adenosyl-L-methionine</keyword>
<evidence type="ECO:0000313" key="4">
    <source>
        <dbReference type="EMBL" id="CAD7360761.1"/>
    </source>
</evidence>
<dbReference type="AlphaFoldDB" id="A0A7Z7VYA4"/>
<keyword evidence="5" id="KW-0489">Methyltransferase</keyword>
<dbReference type="Proteomes" id="UP000264146">
    <property type="component" value="Chromosome"/>
</dbReference>
<dbReference type="EMBL" id="POVK01000030">
    <property type="protein sequence ID" value="NHA34653.1"/>
    <property type="molecule type" value="Genomic_DNA"/>
</dbReference>
<dbReference type="Proteomes" id="UP000572988">
    <property type="component" value="Unassembled WGS sequence"/>
</dbReference>
<keyword evidence="1" id="KW-0808">Transferase</keyword>
<gene>
    <name evidence="5" type="ORF">C1O36_09025</name>
    <name evidence="6" type="ORF">NCTC12218_02463</name>
</gene>
<dbReference type="EMBL" id="UHEF01000001">
    <property type="protein sequence ID" value="SUM90414.1"/>
    <property type="molecule type" value="Genomic_DNA"/>
</dbReference>
<protein>
    <submittedName>
        <fullName evidence="6">Nicotianamine synthase-like enzyme</fullName>
    </submittedName>
    <submittedName>
        <fullName evidence="5">SAM-dependent methyltransferase</fullName>
    </submittedName>
</protein>
<dbReference type="GO" id="GO:0030418">
    <property type="term" value="P:nicotianamine biosynthetic process"/>
    <property type="evidence" value="ECO:0007669"/>
    <property type="project" value="InterPro"/>
</dbReference>
<dbReference type="PANTHER" id="PTHR32266">
    <property type="entry name" value="NICOTIANAMINE SYNTHASE 3"/>
    <property type="match status" value="1"/>
</dbReference>
<dbReference type="InterPro" id="IPR004298">
    <property type="entry name" value="Nicotian_synth"/>
</dbReference>
<dbReference type="GO" id="GO:0032259">
    <property type="term" value="P:methylation"/>
    <property type="evidence" value="ECO:0007669"/>
    <property type="project" value="UniProtKB-KW"/>
</dbReference>
<accession>A0A7Z7VYA4</accession>
<feature type="coiled-coil region" evidence="3">
    <location>
        <begin position="1"/>
        <end position="35"/>
    </location>
</feature>
<dbReference type="GO" id="GO:0030410">
    <property type="term" value="F:nicotianamine synthase activity"/>
    <property type="evidence" value="ECO:0007669"/>
    <property type="project" value="InterPro"/>
</dbReference>
<evidence type="ECO:0000313" key="8">
    <source>
        <dbReference type="Proteomes" id="UP000572988"/>
    </source>
</evidence>
<evidence type="ECO:0000256" key="3">
    <source>
        <dbReference type="SAM" id="Coils"/>
    </source>
</evidence>
<evidence type="ECO:0000313" key="6">
    <source>
        <dbReference type="EMBL" id="SUM90414.1"/>
    </source>
</evidence>
<evidence type="ECO:0000313" key="5">
    <source>
        <dbReference type="EMBL" id="NHA34653.1"/>
    </source>
</evidence>
<dbReference type="EMBL" id="LR962863">
    <property type="protein sequence ID" value="CAD7360761.1"/>
    <property type="molecule type" value="Genomic_DNA"/>
</dbReference>
<name>A0A7Z7VYA4_STASC</name>
<dbReference type="GO" id="GO:0008168">
    <property type="term" value="F:methyltransferase activity"/>
    <property type="evidence" value="ECO:0007669"/>
    <property type="project" value="UniProtKB-KW"/>
</dbReference>
<evidence type="ECO:0000256" key="2">
    <source>
        <dbReference type="ARBA" id="ARBA00022691"/>
    </source>
</evidence>
<reference evidence="6" key="2">
    <citation type="submission" date="2018-06" db="EMBL/GenBank/DDBJ databases">
        <authorList>
            <consortium name="Pathogen Informatics"/>
            <person name="Doyle S."/>
        </authorList>
    </citation>
    <scope>NUCLEOTIDE SEQUENCE [LARGE SCALE GENOMIC DNA]</scope>
    <source>
        <strain evidence="6">NCTC12218</strain>
    </source>
</reference>
<dbReference type="PANTHER" id="PTHR32266:SF12">
    <property type="entry name" value="NICOTIANAMINE SYNTHASE 3"/>
    <property type="match status" value="1"/>
</dbReference>
<reference evidence="4 7" key="3">
    <citation type="submission" date="2020-11" db="EMBL/GenBank/DDBJ databases">
        <authorList>
            <consortium name="Pathogen Informatics"/>
        </authorList>
    </citation>
    <scope>NUCLEOTIDE SEQUENCE [LARGE SCALE GENOMIC DNA]</scope>
    <source>
        <strain evidence="4 7">NCTC12218</strain>
    </source>
</reference>
<reference evidence="5 8" key="1">
    <citation type="submission" date="2018-01" db="EMBL/GenBank/DDBJ databases">
        <title>Complete genome sequence of Staphylococcus Scheliferi isolated from human.</title>
        <authorList>
            <person name="Abouelkhair M.A."/>
            <person name="Bemis D.A."/>
            <person name="Kania S.A."/>
        </authorList>
    </citation>
    <scope>NUCLEOTIDE SEQUENCE [LARGE SCALE GENOMIC DNA]</scope>
    <source>
        <strain evidence="5 8">ATCC 43808</strain>
    </source>
</reference>
<keyword evidence="3" id="KW-0175">Coiled coil</keyword>
<sequence>MIDMQQEIKQFEAQLENYAQQFEQLYEKAQASEQAVCDLEQLVDDYSAYILDEQQAQVYQQWYTHPESNTQLIHVLAEITSRCVKLMESTRARRLISGNAGSSGYFENIEHCIVEEFGQFEIKPEDTVLLVGSGAYPMTLVQIAQETGANVIGIDIDEDAVNYGQKVIEILAPNEAIEIHRKNVNELEAIRDVTHIIFSSTVKMKYDILAELYELTNRDVVVSMRYGNDLKSIFNYPKQDTYSQHWTCVADITQPDQIFDIALYQKANERGAS</sequence>
<dbReference type="RefSeq" id="WP_016425640.1">
    <property type="nucleotide sequence ID" value="NZ_CABKRV010000002.1"/>
</dbReference>
<dbReference type="NCBIfam" id="NF033601">
    <property type="entry name" value="Sta_opine_CntL"/>
    <property type="match status" value="1"/>
</dbReference>
<evidence type="ECO:0000313" key="7">
    <source>
        <dbReference type="Proteomes" id="UP000264146"/>
    </source>
</evidence>